<evidence type="ECO:0000313" key="3">
    <source>
        <dbReference type="Proteomes" id="UP001527882"/>
    </source>
</evidence>
<protein>
    <submittedName>
        <fullName evidence="2">NTP transferase domain-containing protein</fullName>
    </submittedName>
</protein>
<dbReference type="InterPro" id="IPR029044">
    <property type="entry name" value="Nucleotide-diphossugar_trans"/>
</dbReference>
<evidence type="ECO:0000313" key="2">
    <source>
        <dbReference type="EMBL" id="MCZ8515989.1"/>
    </source>
</evidence>
<dbReference type="Pfam" id="PF12804">
    <property type="entry name" value="NTP_transf_3"/>
    <property type="match status" value="1"/>
</dbReference>
<keyword evidence="2" id="KW-0808">Transferase</keyword>
<organism evidence="2 3">
    <name type="scientific">Paenibacillus gyeongsangnamensis</name>
    <dbReference type="NCBI Taxonomy" id="3388067"/>
    <lineage>
        <taxon>Bacteria</taxon>
        <taxon>Bacillati</taxon>
        <taxon>Bacillota</taxon>
        <taxon>Bacilli</taxon>
        <taxon>Bacillales</taxon>
        <taxon>Paenibacillaceae</taxon>
        <taxon>Paenibacillus</taxon>
    </lineage>
</organism>
<reference evidence="2 3" key="1">
    <citation type="submission" date="2022-12" db="EMBL/GenBank/DDBJ databases">
        <title>Draft genome sequence of Paenibacillus sp. dW9.</title>
        <authorList>
            <person name="Choi E.-W."/>
            <person name="Kim D.-U."/>
        </authorList>
    </citation>
    <scope>NUCLEOTIDE SEQUENCE [LARGE SCALE GENOMIC DNA]</scope>
    <source>
        <strain evidence="3">dW9</strain>
    </source>
</reference>
<dbReference type="RefSeq" id="WP_269884516.1">
    <property type="nucleotide sequence ID" value="NZ_JAQAGZ010000020.1"/>
</dbReference>
<gene>
    <name evidence="2" type="ORF">O9H85_27025</name>
</gene>
<feature type="domain" description="MobA-like NTP transferase" evidence="1">
    <location>
        <begin position="1"/>
        <end position="157"/>
    </location>
</feature>
<dbReference type="GO" id="GO:0016740">
    <property type="term" value="F:transferase activity"/>
    <property type="evidence" value="ECO:0007669"/>
    <property type="project" value="UniProtKB-KW"/>
</dbReference>
<dbReference type="SUPFAM" id="SSF53448">
    <property type="entry name" value="Nucleotide-diphospho-sugar transferases"/>
    <property type="match status" value="1"/>
</dbReference>
<dbReference type="Proteomes" id="UP001527882">
    <property type="component" value="Unassembled WGS sequence"/>
</dbReference>
<dbReference type="Gene3D" id="3.90.550.10">
    <property type="entry name" value="Spore Coat Polysaccharide Biosynthesis Protein SpsA, Chain A"/>
    <property type="match status" value="1"/>
</dbReference>
<keyword evidence="3" id="KW-1185">Reference proteome</keyword>
<dbReference type="EMBL" id="JAQAGZ010000020">
    <property type="protein sequence ID" value="MCZ8515989.1"/>
    <property type="molecule type" value="Genomic_DNA"/>
</dbReference>
<sequence length="194" mass="21294">MGRSKLDIELGGGVKLGALALEAALRTELDSVVVVLREGSAAWLPEAFLEAERAGRGLRTVCGESDGGMAYSLRHGLRMAQERWEPDAVLVLLADQPLVGAELISRLLRTYDAAGAVCDYCAASYREQLLPPVLLGSPMFPAVERLTGDEGARALLRLPQYKGELVREREEQRFWDADTPEDADRIGLFFQGHR</sequence>
<accession>A0ABT4QGH3</accession>
<evidence type="ECO:0000259" key="1">
    <source>
        <dbReference type="Pfam" id="PF12804"/>
    </source>
</evidence>
<dbReference type="PANTHER" id="PTHR43777:SF1">
    <property type="entry name" value="MOLYBDENUM COFACTOR CYTIDYLYLTRANSFERASE"/>
    <property type="match status" value="1"/>
</dbReference>
<proteinExistence type="predicted"/>
<dbReference type="PANTHER" id="PTHR43777">
    <property type="entry name" value="MOLYBDENUM COFACTOR CYTIDYLYLTRANSFERASE"/>
    <property type="match status" value="1"/>
</dbReference>
<name>A0ABT4QGH3_9BACL</name>
<comment type="caution">
    <text evidence="2">The sequence shown here is derived from an EMBL/GenBank/DDBJ whole genome shotgun (WGS) entry which is preliminary data.</text>
</comment>
<dbReference type="InterPro" id="IPR025877">
    <property type="entry name" value="MobA-like_NTP_Trfase"/>
</dbReference>